<protein>
    <submittedName>
        <fullName evidence="3">Predicted dehydrogenase</fullName>
    </submittedName>
</protein>
<proteinExistence type="predicted"/>
<feature type="domain" description="Gfo/Idh/MocA-like oxidoreductase N-terminal" evidence="1">
    <location>
        <begin position="46"/>
        <end position="163"/>
    </location>
</feature>
<dbReference type="SUPFAM" id="SSF55347">
    <property type="entry name" value="Glyceraldehyde-3-phosphate dehydrogenase-like, C-terminal domain"/>
    <property type="match status" value="1"/>
</dbReference>
<keyword evidence="4" id="KW-1185">Reference proteome</keyword>
<dbReference type="Gene3D" id="3.40.50.720">
    <property type="entry name" value="NAD(P)-binding Rossmann-like Domain"/>
    <property type="match status" value="1"/>
</dbReference>
<accession>A0A285MC58</accession>
<dbReference type="Gene3D" id="3.30.360.10">
    <property type="entry name" value="Dihydrodipicolinate Reductase, domain 2"/>
    <property type="match status" value="1"/>
</dbReference>
<evidence type="ECO:0000313" key="3">
    <source>
        <dbReference type="EMBL" id="SNY94719.1"/>
    </source>
</evidence>
<dbReference type="Pfam" id="PF22725">
    <property type="entry name" value="GFO_IDH_MocA_C3"/>
    <property type="match status" value="1"/>
</dbReference>
<gene>
    <name evidence="3" type="ORF">SAMN06265377_0379</name>
</gene>
<name>A0A285MC58_9FLAO</name>
<dbReference type="PANTHER" id="PTHR43377">
    <property type="entry name" value="BILIVERDIN REDUCTASE A"/>
    <property type="match status" value="1"/>
</dbReference>
<dbReference type="InterPro" id="IPR000683">
    <property type="entry name" value="Gfo/Idh/MocA-like_OxRdtase_N"/>
</dbReference>
<dbReference type="PANTHER" id="PTHR43377:SF1">
    <property type="entry name" value="BILIVERDIN REDUCTASE A"/>
    <property type="match status" value="1"/>
</dbReference>
<sequence>MNFRISSYFYGILILNQLHPMLRSFILICCFVLFAPNGMSQEKPLRVAVAGLTHTHVHWILGREDIGDIEIVGIAEPNRELAQRYADQYGYSMDMVFDSLEEMIFATKPEAVTAFGTIYGHLEVVQTCAPLGIHVMVEKPLAVSLDHAQQMAALAEEHDIHLLTNYETTWYPTNHMAKRFLNHGKIGRLRKIIVRDGHKGPVKIGVNKEFLDWLQDPKENGGGAITDFGCYGANLTTWLMSGIKPNTVTAITQQLQPKNNPKVDDEATILLTYDDAQAIIQASWNWPIGRKDMELYGLTGALYADNRNELRLRIAEGYDGYHEEKFTLEERPAPYNDPFALLAAVVNNKIRLRPYGLSSLENNLVVMEILDSARESARTGRTITLKE</sequence>
<dbReference type="Proteomes" id="UP000219048">
    <property type="component" value="Unassembled WGS sequence"/>
</dbReference>
<reference evidence="4" key="1">
    <citation type="submission" date="2017-09" db="EMBL/GenBank/DDBJ databases">
        <authorList>
            <person name="Varghese N."/>
            <person name="Submissions S."/>
        </authorList>
    </citation>
    <scope>NUCLEOTIDE SEQUENCE [LARGE SCALE GENOMIC DNA]</scope>
    <source>
        <strain evidence="4">DSM 25885</strain>
    </source>
</reference>
<evidence type="ECO:0000259" key="2">
    <source>
        <dbReference type="Pfam" id="PF22725"/>
    </source>
</evidence>
<evidence type="ECO:0000313" key="4">
    <source>
        <dbReference type="Proteomes" id="UP000219048"/>
    </source>
</evidence>
<organism evidence="3 4">
    <name type="scientific">Flagellimonas pacifica</name>
    <dbReference type="NCBI Taxonomy" id="1247520"/>
    <lineage>
        <taxon>Bacteria</taxon>
        <taxon>Pseudomonadati</taxon>
        <taxon>Bacteroidota</taxon>
        <taxon>Flavobacteriia</taxon>
        <taxon>Flavobacteriales</taxon>
        <taxon>Flavobacteriaceae</taxon>
        <taxon>Flagellimonas</taxon>
    </lineage>
</organism>
<dbReference type="GO" id="GO:0000166">
    <property type="term" value="F:nucleotide binding"/>
    <property type="evidence" value="ECO:0007669"/>
    <property type="project" value="InterPro"/>
</dbReference>
<dbReference type="SUPFAM" id="SSF51735">
    <property type="entry name" value="NAD(P)-binding Rossmann-fold domains"/>
    <property type="match status" value="1"/>
</dbReference>
<dbReference type="InterPro" id="IPR055170">
    <property type="entry name" value="GFO_IDH_MocA-like_dom"/>
</dbReference>
<evidence type="ECO:0000259" key="1">
    <source>
        <dbReference type="Pfam" id="PF01408"/>
    </source>
</evidence>
<feature type="domain" description="GFO/IDH/MocA-like oxidoreductase" evidence="2">
    <location>
        <begin position="177"/>
        <end position="302"/>
    </location>
</feature>
<dbReference type="Pfam" id="PF01408">
    <property type="entry name" value="GFO_IDH_MocA"/>
    <property type="match status" value="1"/>
</dbReference>
<dbReference type="AlphaFoldDB" id="A0A285MC58"/>
<dbReference type="InterPro" id="IPR036291">
    <property type="entry name" value="NAD(P)-bd_dom_sf"/>
</dbReference>
<dbReference type="InterPro" id="IPR051450">
    <property type="entry name" value="Gfo/Idh/MocA_Oxidoreductases"/>
</dbReference>
<dbReference type="EMBL" id="OBEH01000001">
    <property type="protein sequence ID" value="SNY94719.1"/>
    <property type="molecule type" value="Genomic_DNA"/>
</dbReference>